<keyword evidence="3" id="KW-1185">Reference proteome</keyword>
<proteinExistence type="predicted"/>
<comment type="caution">
    <text evidence="2">The sequence shown here is derived from an EMBL/GenBank/DDBJ whole genome shotgun (WGS) entry which is preliminary data.</text>
</comment>
<feature type="region of interest" description="Disordered" evidence="1">
    <location>
        <begin position="1"/>
        <end position="40"/>
    </location>
</feature>
<evidence type="ECO:0000256" key="1">
    <source>
        <dbReference type="SAM" id="MobiDB-lite"/>
    </source>
</evidence>
<accession>A0A498HJK4</accession>
<sequence>MAEDADEEPEDPIEASDSSKLTERLDAKPSGLGTSLAAGTSVENRGLEKVRLKKARGERGGTERVSGAAQRLSMDNVINYWTKSLNMREPFHSVKPELLGQIEENLFNHVVWGSSSMVMRSLIELLETLKSKLRILNKRNAYAIIGKTESMRMDVRHRKAQASIARNLKNSDYWTNKS</sequence>
<gene>
    <name evidence="2" type="ORF">DVH24_007338</name>
</gene>
<dbReference type="AlphaFoldDB" id="A0A498HJK4"/>
<organism evidence="2 3">
    <name type="scientific">Malus domestica</name>
    <name type="common">Apple</name>
    <name type="synonym">Pyrus malus</name>
    <dbReference type="NCBI Taxonomy" id="3750"/>
    <lineage>
        <taxon>Eukaryota</taxon>
        <taxon>Viridiplantae</taxon>
        <taxon>Streptophyta</taxon>
        <taxon>Embryophyta</taxon>
        <taxon>Tracheophyta</taxon>
        <taxon>Spermatophyta</taxon>
        <taxon>Magnoliopsida</taxon>
        <taxon>eudicotyledons</taxon>
        <taxon>Gunneridae</taxon>
        <taxon>Pentapetalae</taxon>
        <taxon>rosids</taxon>
        <taxon>fabids</taxon>
        <taxon>Rosales</taxon>
        <taxon>Rosaceae</taxon>
        <taxon>Amygdaloideae</taxon>
        <taxon>Maleae</taxon>
        <taxon>Malus</taxon>
    </lineage>
</organism>
<dbReference type="EMBL" id="RDQH01000342">
    <property type="protein sequence ID" value="RXH70082.1"/>
    <property type="molecule type" value="Genomic_DNA"/>
</dbReference>
<dbReference type="PANTHER" id="PTHR34563">
    <property type="entry name" value="BNACNNG33880D PROTEIN"/>
    <property type="match status" value="1"/>
</dbReference>
<dbReference type="PANTHER" id="PTHR34563:SF9">
    <property type="entry name" value="MADS-BOX DOMAIN-CONTAINING PROTEIN"/>
    <property type="match status" value="1"/>
</dbReference>
<name>A0A498HJK4_MALDO</name>
<evidence type="ECO:0000313" key="3">
    <source>
        <dbReference type="Proteomes" id="UP000290289"/>
    </source>
</evidence>
<dbReference type="Proteomes" id="UP000290289">
    <property type="component" value="Chromosome 16"/>
</dbReference>
<reference evidence="2 3" key="1">
    <citation type="submission" date="2018-10" db="EMBL/GenBank/DDBJ databases">
        <title>A high-quality apple genome assembly.</title>
        <authorList>
            <person name="Hu J."/>
        </authorList>
    </citation>
    <scope>NUCLEOTIDE SEQUENCE [LARGE SCALE GENOMIC DNA]</scope>
    <source>
        <strain evidence="3">cv. HFTH1</strain>
        <tissue evidence="2">Young leaf</tissue>
    </source>
</reference>
<feature type="compositionally biased region" description="Acidic residues" evidence="1">
    <location>
        <begin position="1"/>
        <end position="14"/>
    </location>
</feature>
<evidence type="ECO:0000313" key="2">
    <source>
        <dbReference type="EMBL" id="RXH70082.1"/>
    </source>
</evidence>
<protein>
    <submittedName>
        <fullName evidence="2">Uncharacterized protein</fullName>
    </submittedName>
</protein>